<dbReference type="OrthoDB" id="191139at2759"/>
<proteinExistence type="inferred from homology"/>
<sequence>MGGTFSAQLTQYWPPKPKWWQNDIPDLTGRVMVVTGGKSGVGKETVKALLQHNAKVYLAARGKEDAEKVIKELKTITGKEAIFLELDLASLPSVRKAAEEFLSKEPDLHVLFNNAGLMWPSLDLLTEQGYDAQWGVHVVEGTHLFATLLMPALLAGTKSSKDGKARIVTTSSSGAYLDHIHWDTFVPGPARTKLGTNGLYCQSKFAQVAWTQELVRRYGDKNILCLALNPGNVRSGLQRHQSALLLFFVKMVLNPVDPYGPLTQLYGGTSPDCLHKDGAFLIPWAREGLIPPGTTDPALGAKLWEYLENEVKTKGVAHNN</sequence>
<dbReference type="Proteomes" id="UP000807353">
    <property type="component" value="Unassembled WGS sequence"/>
</dbReference>
<dbReference type="GO" id="GO:0016491">
    <property type="term" value="F:oxidoreductase activity"/>
    <property type="evidence" value="ECO:0007669"/>
    <property type="project" value="UniProtKB-KW"/>
</dbReference>
<dbReference type="InterPro" id="IPR002347">
    <property type="entry name" value="SDR_fam"/>
</dbReference>
<dbReference type="EMBL" id="MU150277">
    <property type="protein sequence ID" value="KAF9461953.1"/>
    <property type="molecule type" value="Genomic_DNA"/>
</dbReference>
<dbReference type="PANTHER" id="PTHR24320:SF282">
    <property type="entry name" value="WW DOMAIN-CONTAINING OXIDOREDUCTASE"/>
    <property type="match status" value="1"/>
</dbReference>
<organism evidence="4 5">
    <name type="scientific">Collybia nuda</name>
    <dbReference type="NCBI Taxonomy" id="64659"/>
    <lineage>
        <taxon>Eukaryota</taxon>
        <taxon>Fungi</taxon>
        <taxon>Dikarya</taxon>
        <taxon>Basidiomycota</taxon>
        <taxon>Agaricomycotina</taxon>
        <taxon>Agaricomycetes</taxon>
        <taxon>Agaricomycetidae</taxon>
        <taxon>Agaricales</taxon>
        <taxon>Tricholomatineae</taxon>
        <taxon>Clitocybaceae</taxon>
        <taxon>Collybia</taxon>
    </lineage>
</organism>
<evidence type="ECO:0000256" key="2">
    <source>
        <dbReference type="ARBA" id="ARBA00022857"/>
    </source>
</evidence>
<dbReference type="Gene3D" id="3.40.50.720">
    <property type="entry name" value="NAD(P)-binding Rossmann-like Domain"/>
    <property type="match status" value="1"/>
</dbReference>
<dbReference type="PRINTS" id="PR00081">
    <property type="entry name" value="GDHRDH"/>
</dbReference>
<dbReference type="AlphaFoldDB" id="A0A9P5Y474"/>
<keyword evidence="2" id="KW-0521">NADP</keyword>
<name>A0A9P5Y474_9AGAR</name>
<dbReference type="Pfam" id="PF00106">
    <property type="entry name" value="adh_short"/>
    <property type="match status" value="1"/>
</dbReference>
<evidence type="ECO:0000256" key="1">
    <source>
        <dbReference type="ARBA" id="ARBA00006484"/>
    </source>
</evidence>
<gene>
    <name evidence="4" type="ORF">BDZ94DRAFT_1195517</name>
</gene>
<evidence type="ECO:0000313" key="4">
    <source>
        <dbReference type="EMBL" id="KAF9461953.1"/>
    </source>
</evidence>
<evidence type="ECO:0000313" key="5">
    <source>
        <dbReference type="Proteomes" id="UP000807353"/>
    </source>
</evidence>
<keyword evidence="5" id="KW-1185">Reference proteome</keyword>
<protein>
    <submittedName>
        <fullName evidence="4">NAD-P-binding protein</fullName>
    </submittedName>
</protein>
<dbReference type="InterPro" id="IPR036291">
    <property type="entry name" value="NAD(P)-bd_dom_sf"/>
</dbReference>
<evidence type="ECO:0000256" key="3">
    <source>
        <dbReference type="ARBA" id="ARBA00023002"/>
    </source>
</evidence>
<dbReference type="SUPFAM" id="SSF51735">
    <property type="entry name" value="NAD(P)-binding Rossmann-fold domains"/>
    <property type="match status" value="1"/>
</dbReference>
<dbReference type="PANTHER" id="PTHR24320">
    <property type="entry name" value="RETINOL DEHYDROGENASE"/>
    <property type="match status" value="1"/>
</dbReference>
<comment type="caution">
    <text evidence="4">The sequence shown here is derived from an EMBL/GenBank/DDBJ whole genome shotgun (WGS) entry which is preliminary data.</text>
</comment>
<reference evidence="4" key="1">
    <citation type="submission" date="2020-11" db="EMBL/GenBank/DDBJ databases">
        <authorList>
            <consortium name="DOE Joint Genome Institute"/>
            <person name="Ahrendt S."/>
            <person name="Riley R."/>
            <person name="Andreopoulos W."/>
            <person name="Labutti K."/>
            <person name="Pangilinan J."/>
            <person name="Ruiz-Duenas F.J."/>
            <person name="Barrasa J.M."/>
            <person name="Sanchez-Garcia M."/>
            <person name="Camarero S."/>
            <person name="Miyauchi S."/>
            <person name="Serrano A."/>
            <person name="Linde D."/>
            <person name="Babiker R."/>
            <person name="Drula E."/>
            <person name="Ayuso-Fernandez I."/>
            <person name="Pacheco R."/>
            <person name="Padilla G."/>
            <person name="Ferreira P."/>
            <person name="Barriuso J."/>
            <person name="Kellner H."/>
            <person name="Castanera R."/>
            <person name="Alfaro M."/>
            <person name="Ramirez L."/>
            <person name="Pisabarro A.G."/>
            <person name="Kuo A."/>
            <person name="Tritt A."/>
            <person name="Lipzen A."/>
            <person name="He G."/>
            <person name="Yan M."/>
            <person name="Ng V."/>
            <person name="Cullen D."/>
            <person name="Martin F."/>
            <person name="Rosso M.-N."/>
            <person name="Henrissat B."/>
            <person name="Hibbett D."/>
            <person name="Martinez A.T."/>
            <person name="Grigoriev I.V."/>
        </authorList>
    </citation>
    <scope>NUCLEOTIDE SEQUENCE</scope>
    <source>
        <strain evidence="4">CBS 247.69</strain>
    </source>
</reference>
<keyword evidence="3" id="KW-0560">Oxidoreductase</keyword>
<comment type="similarity">
    <text evidence="1">Belongs to the short-chain dehydrogenases/reductases (SDR) family.</text>
</comment>
<accession>A0A9P5Y474</accession>